<dbReference type="InterPro" id="IPR010542">
    <property type="entry name" value="Vert_HSTF_C"/>
</dbReference>
<comment type="similarity">
    <text evidence="2 9">Belongs to the HSF family.</text>
</comment>
<evidence type="ECO:0000256" key="6">
    <source>
        <dbReference type="ARBA" id="ARBA00023159"/>
    </source>
</evidence>
<protein>
    <submittedName>
        <fullName evidence="13">HSF2 protein</fullName>
    </submittedName>
</protein>
<feature type="compositionally biased region" description="Low complexity" evidence="11">
    <location>
        <begin position="279"/>
        <end position="301"/>
    </location>
</feature>
<keyword evidence="14" id="KW-1185">Reference proteome</keyword>
<organism evidence="13 14">
    <name type="scientific">Polyodon spathula</name>
    <name type="common">North American paddlefish</name>
    <name type="synonym">Squalus spathula</name>
    <dbReference type="NCBI Taxonomy" id="7913"/>
    <lineage>
        <taxon>Eukaryota</taxon>
        <taxon>Metazoa</taxon>
        <taxon>Chordata</taxon>
        <taxon>Craniata</taxon>
        <taxon>Vertebrata</taxon>
        <taxon>Euteleostomi</taxon>
        <taxon>Actinopterygii</taxon>
        <taxon>Chondrostei</taxon>
        <taxon>Acipenseriformes</taxon>
        <taxon>Polyodontidae</taxon>
        <taxon>Polyodon</taxon>
    </lineage>
</organism>
<comment type="subcellular location">
    <subcellularLocation>
        <location evidence="1">Nucleus</location>
    </subcellularLocation>
</comment>
<keyword evidence="10" id="KW-0175">Coiled coil</keyword>
<name>A0ABS2YPF1_POLSP</name>
<feature type="coiled-coil region" evidence="10">
    <location>
        <begin position="133"/>
        <end position="167"/>
    </location>
</feature>
<evidence type="ECO:0000256" key="2">
    <source>
        <dbReference type="ARBA" id="ARBA00006403"/>
    </source>
</evidence>
<feature type="non-terminal residue" evidence="13">
    <location>
        <position position="484"/>
    </location>
</feature>
<accession>A0ABS2YPF1</accession>
<dbReference type="InterPro" id="IPR036388">
    <property type="entry name" value="WH-like_DNA-bd_sf"/>
</dbReference>
<dbReference type="Pfam" id="PF06546">
    <property type="entry name" value="Vert_HS_TF"/>
    <property type="match status" value="1"/>
</dbReference>
<feature type="non-terminal residue" evidence="13">
    <location>
        <position position="1"/>
    </location>
</feature>
<evidence type="ECO:0000256" key="4">
    <source>
        <dbReference type="ARBA" id="ARBA00023016"/>
    </source>
</evidence>
<dbReference type="PROSITE" id="PS00434">
    <property type="entry name" value="HSF_DOMAIN"/>
    <property type="match status" value="1"/>
</dbReference>
<keyword evidence="6" id="KW-0010">Activator</keyword>
<evidence type="ECO:0000256" key="8">
    <source>
        <dbReference type="ARBA" id="ARBA00023242"/>
    </source>
</evidence>
<feature type="domain" description="HSF-type DNA-binding" evidence="12">
    <location>
        <begin position="49"/>
        <end position="73"/>
    </location>
</feature>
<evidence type="ECO:0000259" key="12">
    <source>
        <dbReference type="PROSITE" id="PS00434"/>
    </source>
</evidence>
<feature type="region of interest" description="Disordered" evidence="11">
    <location>
        <begin position="256"/>
        <end position="305"/>
    </location>
</feature>
<dbReference type="PRINTS" id="PR00056">
    <property type="entry name" value="HSFDOMAIN"/>
</dbReference>
<dbReference type="PANTHER" id="PTHR10015:SF185">
    <property type="entry name" value="HEAT SHOCK FACTOR PROTEIN 2"/>
    <property type="match status" value="1"/>
</dbReference>
<keyword evidence="7" id="KW-0804">Transcription</keyword>
<evidence type="ECO:0000256" key="11">
    <source>
        <dbReference type="SAM" id="MobiDB-lite"/>
    </source>
</evidence>
<keyword evidence="3" id="KW-0805">Transcription regulation</keyword>
<proteinExistence type="inferred from homology"/>
<gene>
    <name evidence="13" type="primary">Hsf2_0</name>
    <name evidence="13" type="ORF">GTO93_0005286</name>
</gene>
<dbReference type="SUPFAM" id="SSF46785">
    <property type="entry name" value="Winged helix' DNA-binding domain"/>
    <property type="match status" value="1"/>
</dbReference>
<evidence type="ECO:0000313" key="13">
    <source>
        <dbReference type="EMBL" id="MBN3288348.1"/>
    </source>
</evidence>
<evidence type="ECO:0000256" key="9">
    <source>
        <dbReference type="RuleBase" id="RU004020"/>
    </source>
</evidence>
<evidence type="ECO:0000313" key="14">
    <source>
        <dbReference type="Proteomes" id="UP001166093"/>
    </source>
</evidence>
<dbReference type="InterPro" id="IPR000232">
    <property type="entry name" value="HSF_DNA-bd"/>
</dbReference>
<dbReference type="EMBL" id="JAAWVQ010174629">
    <property type="protein sequence ID" value="MBN3288348.1"/>
    <property type="molecule type" value="Genomic_DNA"/>
</dbReference>
<dbReference type="Pfam" id="PF00447">
    <property type="entry name" value="HSF_DNA-bind"/>
    <property type="match status" value="1"/>
</dbReference>
<evidence type="ECO:0000256" key="3">
    <source>
        <dbReference type="ARBA" id="ARBA00023015"/>
    </source>
</evidence>
<keyword evidence="5" id="KW-0238">DNA-binding</keyword>
<evidence type="ECO:0000256" key="10">
    <source>
        <dbReference type="SAM" id="Coils"/>
    </source>
</evidence>
<dbReference type="InterPro" id="IPR036390">
    <property type="entry name" value="WH_DNA-bd_sf"/>
</dbReference>
<dbReference type="SMART" id="SM00415">
    <property type="entry name" value="HSF"/>
    <property type="match status" value="1"/>
</dbReference>
<evidence type="ECO:0000256" key="1">
    <source>
        <dbReference type="ARBA" id="ARBA00004123"/>
    </source>
</evidence>
<evidence type="ECO:0000256" key="5">
    <source>
        <dbReference type="ARBA" id="ARBA00023125"/>
    </source>
</evidence>
<reference evidence="13" key="1">
    <citation type="journal article" date="2021" name="Cell">
        <title>Tracing the genetic footprints of vertebrate landing in non-teleost ray-finned fishes.</title>
        <authorList>
            <person name="Bi X."/>
            <person name="Wang K."/>
            <person name="Yang L."/>
            <person name="Pan H."/>
            <person name="Jiang H."/>
            <person name="Wei Q."/>
            <person name="Fang M."/>
            <person name="Yu H."/>
            <person name="Zhu C."/>
            <person name="Cai Y."/>
            <person name="He Y."/>
            <person name="Gan X."/>
            <person name="Zeng H."/>
            <person name="Yu D."/>
            <person name="Zhu Y."/>
            <person name="Jiang H."/>
            <person name="Qiu Q."/>
            <person name="Yang H."/>
            <person name="Zhang Y.E."/>
            <person name="Wang W."/>
            <person name="Zhu M."/>
            <person name="He S."/>
            <person name="Zhang G."/>
        </authorList>
    </citation>
    <scope>NUCLEOTIDE SEQUENCE</scope>
    <source>
        <strain evidence="13">Pddl_001</strain>
    </source>
</reference>
<sequence>MRQNSNVPAFLTKLWSLVEDAATNEYICWSQNGQSFLVLDEQRFAKEILPKYFKHNNTASFVRQLNMYGFRKVIHMDTGIVKQERDGPVEFQHPFFKQDQDDLLENIKRKVSSARPEDNRICQEDLMKIRSTAQNVQAKQQSLELMLTTLQRENEALWREVSDLRQKHANQQEVMRKIIQFIISLVQNNHVLSLKRKRPLLMNNNGNQSELIHKVYEELGSTSNPNGLKKKLRNSDDVVIYDITDDVADNLKNQEETAQMEDDNCDNMAVADGEESGKSTSISTSETLETSSAVSESTSQTNKTALSLEDPVKMMDLILNENGPLSQNINLLGKVELMDYLDSIDCSLEDFQAMLHGKPFNIDPDLMQDYYFQQKNFNSEYDSENISCQRTHKQLIEYKSCPLMAFLDGDSTLITETNTFIPQLSESLLLHPKESSDLDTAFEVDEPTQSKLIRLEPLTEAEATEATLFNLCDLSPLETPLLDI</sequence>
<dbReference type="Proteomes" id="UP001166093">
    <property type="component" value="Unassembled WGS sequence"/>
</dbReference>
<keyword evidence="8" id="KW-0539">Nucleus</keyword>
<dbReference type="PANTHER" id="PTHR10015">
    <property type="entry name" value="HEAT SHOCK TRANSCRIPTION FACTOR"/>
    <property type="match status" value="1"/>
</dbReference>
<dbReference type="Gene3D" id="1.10.10.10">
    <property type="entry name" value="Winged helix-like DNA-binding domain superfamily/Winged helix DNA-binding domain"/>
    <property type="match status" value="1"/>
</dbReference>
<comment type="caution">
    <text evidence="13">The sequence shown here is derived from an EMBL/GenBank/DDBJ whole genome shotgun (WGS) entry which is preliminary data.</text>
</comment>
<keyword evidence="4" id="KW-0346">Stress response</keyword>
<evidence type="ECO:0000256" key="7">
    <source>
        <dbReference type="ARBA" id="ARBA00023163"/>
    </source>
</evidence>